<feature type="domain" description="Cadherin" evidence="14">
    <location>
        <begin position="919"/>
        <end position="1023"/>
    </location>
</feature>
<evidence type="ECO:0000259" key="14">
    <source>
        <dbReference type="PROSITE" id="PS50268"/>
    </source>
</evidence>
<evidence type="ECO:0000256" key="1">
    <source>
        <dbReference type="ARBA" id="ARBA00004167"/>
    </source>
</evidence>
<evidence type="ECO:0000256" key="3">
    <source>
        <dbReference type="ARBA" id="ARBA00022692"/>
    </source>
</evidence>
<keyword evidence="10" id="KW-1015">Disulfide bond</keyword>
<feature type="domain" description="Cadherin" evidence="14">
    <location>
        <begin position="482"/>
        <end position="597"/>
    </location>
</feature>
<evidence type="ECO:0000256" key="2">
    <source>
        <dbReference type="ARBA" id="ARBA00022536"/>
    </source>
</evidence>
<dbReference type="Pfam" id="PF00028">
    <property type="entry name" value="Cadherin"/>
    <property type="match status" value="8"/>
</dbReference>
<evidence type="ECO:0000313" key="16">
    <source>
        <dbReference type="Proteomes" id="UP000749559"/>
    </source>
</evidence>
<feature type="domain" description="Cadherin" evidence="14">
    <location>
        <begin position="374"/>
        <end position="481"/>
    </location>
</feature>
<keyword evidence="4 13" id="KW-0732">Signal</keyword>
<evidence type="ECO:0000256" key="8">
    <source>
        <dbReference type="ARBA" id="ARBA00022989"/>
    </source>
</evidence>
<keyword evidence="16" id="KW-1185">Reference proteome</keyword>
<gene>
    <name evidence="15" type="ORF">OFUS_LOCUS11859</name>
</gene>
<dbReference type="FunFam" id="2.60.40.60:FF:000024">
    <property type="entry name" value="FAT atypical cadherin 3"/>
    <property type="match status" value="1"/>
</dbReference>
<feature type="domain" description="Cadherin" evidence="14">
    <location>
        <begin position="803"/>
        <end position="919"/>
    </location>
</feature>
<dbReference type="PANTHER" id="PTHR24025">
    <property type="entry name" value="DESMOGLEIN FAMILY MEMBER"/>
    <property type="match status" value="1"/>
</dbReference>
<feature type="domain" description="Cadherin" evidence="14">
    <location>
        <begin position="598"/>
        <end position="698"/>
    </location>
</feature>
<feature type="domain" description="Cadherin" evidence="14">
    <location>
        <begin position="1124"/>
        <end position="1220"/>
    </location>
</feature>
<keyword evidence="3" id="KW-0812">Transmembrane</keyword>
<dbReference type="SUPFAM" id="SSF49313">
    <property type="entry name" value="Cadherin-like"/>
    <property type="match status" value="10"/>
</dbReference>
<feature type="domain" description="Cadherin" evidence="14">
    <location>
        <begin position="149"/>
        <end position="255"/>
    </location>
</feature>
<dbReference type="GO" id="GO:0005911">
    <property type="term" value="C:cell-cell junction"/>
    <property type="evidence" value="ECO:0007669"/>
    <property type="project" value="TreeGrafter"/>
</dbReference>
<dbReference type="Proteomes" id="UP000749559">
    <property type="component" value="Unassembled WGS sequence"/>
</dbReference>
<dbReference type="PROSITE" id="PS00232">
    <property type="entry name" value="CADHERIN_1"/>
    <property type="match status" value="2"/>
</dbReference>
<evidence type="ECO:0000256" key="13">
    <source>
        <dbReference type="SAM" id="SignalP"/>
    </source>
</evidence>
<dbReference type="PRINTS" id="PR00205">
    <property type="entry name" value="CADHERIN"/>
</dbReference>
<proteinExistence type="predicted"/>
<dbReference type="InterPro" id="IPR020894">
    <property type="entry name" value="Cadherin_CS"/>
</dbReference>
<feature type="domain" description="Cadherin" evidence="14">
    <location>
        <begin position="699"/>
        <end position="802"/>
    </location>
</feature>
<keyword evidence="7" id="KW-0130">Cell adhesion</keyword>
<feature type="domain" description="Cadherin" evidence="14">
    <location>
        <begin position="1022"/>
        <end position="1123"/>
    </location>
</feature>
<evidence type="ECO:0000256" key="10">
    <source>
        <dbReference type="ARBA" id="ARBA00023157"/>
    </source>
</evidence>
<feature type="chain" id="PRO_5035851170" description="Cadherin domain-containing protein" evidence="13">
    <location>
        <begin position="23"/>
        <end position="1221"/>
    </location>
</feature>
<dbReference type="PROSITE" id="PS50268">
    <property type="entry name" value="CADHERIN_2"/>
    <property type="match status" value="10"/>
</dbReference>
<comment type="subcellular location">
    <subcellularLocation>
        <location evidence="1">Membrane</location>
        <topology evidence="1">Single-pass membrane protein</topology>
    </subcellularLocation>
</comment>
<organism evidence="15 16">
    <name type="scientific">Owenia fusiformis</name>
    <name type="common">Polychaete worm</name>
    <dbReference type="NCBI Taxonomy" id="6347"/>
    <lineage>
        <taxon>Eukaryota</taxon>
        <taxon>Metazoa</taxon>
        <taxon>Spiralia</taxon>
        <taxon>Lophotrochozoa</taxon>
        <taxon>Annelida</taxon>
        <taxon>Polychaeta</taxon>
        <taxon>Sedentaria</taxon>
        <taxon>Canalipalpata</taxon>
        <taxon>Sabellida</taxon>
        <taxon>Oweniida</taxon>
        <taxon>Oweniidae</taxon>
        <taxon>Owenia</taxon>
    </lineage>
</organism>
<evidence type="ECO:0000256" key="6">
    <source>
        <dbReference type="ARBA" id="ARBA00022837"/>
    </source>
</evidence>
<dbReference type="GO" id="GO:0005886">
    <property type="term" value="C:plasma membrane"/>
    <property type="evidence" value="ECO:0007669"/>
    <property type="project" value="InterPro"/>
</dbReference>
<evidence type="ECO:0000256" key="11">
    <source>
        <dbReference type="ARBA" id="ARBA00023180"/>
    </source>
</evidence>
<comment type="caution">
    <text evidence="15">The sequence shown here is derived from an EMBL/GenBank/DDBJ whole genome shotgun (WGS) entry which is preliminary data.</text>
</comment>
<keyword evidence="11" id="KW-0325">Glycoprotein</keyword>
<keyword evidence="8" id="KW-1133">Transmembrane helix</keyword>
<dbReference type="FunFam" id="2.60.40.60:FF:000266">
    <property type="entry name" value="Cadherin 23"/>
    <property type="match status" value="1"/>
</dbReference>
<feature type="signal peptide" evidence="13">
    <location>
        <begin position="1"/>
        <end position="22"/>
    </location>
</feature>
<dbReference type="SMART" id="SM00112">
    <property type="entry name" value="CA"/>
    <property type="match status" value="9"/>
</dbReference>
<dbReference type="EMBL" id="CAIIXF020000006">
    <property type="protein sequence ID" value="CAH1785856.1"/>
    <property type="molecule type" value="Genomic_DNA"/>
</dbReference>
<feature type="domain" description="Cadherin" evidence="14">
    <location>
        <begin position="271"/>
        <end position="373"/>
    </location>
</feature>
<dbReference type="InterPro" id="IPR002126">
    <property type="entry name" value="Cadherin-like_dom"/>
</dbReference>
<dbReference type="GO" id="GO:0007156">
    <property type="term" value="P:homophilic cell adhesion via plasma membrane adhesion molecules"/>
    <property type="evidence" value="ECO:0007669"/>
    <property type="project" value="InterPro"/>
</dbReference>
<dbReference type="GO" id="GO:0005509">
    <property type="term" value="F:calcium ion binding"/>
    <property type="evidence" value="ECO:0007669"/>
    <property type="project" value="UniProtKB-UniRule"/>
</dbReference>
<dbReference type="OrthoDB" id="6252479at2759"/>
<name>A0A8S4NYX6_OWEFU</name>
<keyword evidence="5" id="KW-0677">Repeat</keyword>
<sequence length="1221" mass="135216">MGMDKLVVFAVCCLVMISTATAQLGVCVQFNNNDFTGRTPLQLKELREDAPVGTLLRKFQPPSDEATGVIKYDTSIELEGTDASFFSFDQNTFELKLARPLNQKKTCTTKIRIPGYCNIRILGSESLLPFRFLIEIPLEEVNDHAPQFKQAFYVANIPEASPIGSDVITLFADDHDCSVANRRVSYLIQEAIPDNVFTINGLNGRMTLSKSVNYEIGPRTYTVAVSAQDGGDPPRASTTRLTVNIIDSDDQPPKFQYEEYKYQVVGAKPVNSGRGSPLYSAWPASLRAFDQDFGINQTIHYALDNIGRGVNGFFDIDTETGQLMQKQTVQKFNGAYPEFQLQVRGYQADRPSMSATTNVIVSVLDLNEDTPTFDPATYNARVTENMPVGTSVTTVTATDSDFGDNGVFEYQMTDPSGTFSVDPQSGVVRVANSFKLDREANERFTLYVTAQETKSVAKKVSDPVATVTVRLDDINDSPPVFSHDEYRAAINDKVPKGITILQMRATDADLYENGNGQISYSIQSGSPVDWKERFELGYDGTLRLAKSMGDLRRARLYPEYLLQVVAVDHPRNPANKKISVVPVYIKTLETNDYPPQFVGAPYDVDVSEIVSAGTSFTKLFASDADGDEEYILEYSIVSGNDDNTFNIQAGGWLVTQKPLDRETVPEYNLVVKVSDGKYDATADVHITIGDVNDNPPTFHNELYQFDVLENSPSGFVVGLVEATDMDNGTNAEIDYAIIFGDDAGIFKIHQNGMITVNGSIDKERDSRYDILILAADRGSPKTQGLTRVKIEVGDANDNSPVFSQEIYNGQIIEDDSDPQPNRTVQILPGISARDNDVDKVNRDIVFSLQGPNSELFRIDPQDGTVRVSELGVGRLDRDAHPTGKYSFQVVATDQNGEGRNTTAMLDIDIRDRNENGPILESNYRFRIPENIALGTSVYTVQALDQDATFPNHKIIYILKSGGHDVFQVDHHTGEITIADVPDRELRDQYTLTIIALDMGQPSLETTTTIDIEVVDVNDNKPEIEPAEFSVREELPKGTLVGNLKVKDPDQGASGELRLYTLENVPFVFNSDNGGIYTTKRLDREEKEEYKFTVWAQDAGNPPLSGSAEVKIKLIDINDSPPYFDQPDYRHSLSSNFAVGTLVSTPKGGDRSDTTQSTYTYDLLGDRADMFDINHRSGEVTVAKDLRELAGGSIALTLRITDDQDSNMYSDAKLQLDIFECR</sequence>
<keyword evidence="9" id="KW-0472">Membrane</keyword>
<evidence type="ECO:0000256" key="4">
    <source>
        <dbReference type="ARBA" id="ARBA00022729"/>
    </source>
</evidence>
<keyword evidence="2" id="KW-0245">EGF-like domain</keyword>
<evidence type="ECO:0000256" key="7">
    <source>
        <dbReference type="ARBA" id="ARBA00022889"/>
    </source>
</evidence>
<dbReference type="FunFam" id="2.60.40.60:FF:000020">
    <property type="entry name" value="Dachsous cadherin-related 1b"/>
    <property type="match status" value="3"/>
</dbReference>
<evidence type="ECO:0000313" key="15">
    <source>
        <dbReference type="EMBL" id="CAH1785856.1"/>
    </source>
</evidence>
<protein>
    <recommendedName>
        <fullName evidence="14">Cadherin domain-containing protein</fullName>
    </recommendedName>
</protein>
<dbReference type="AlphaFoldDB" id="A0A8S4NYX6"/>
<keyword evidence="6 12" id="KW-0106">Calcium</keyword>
<evidence type="ECO:0000256" key="12">
    <source>
        <dbReference type="PROSITE-ProRule" id="PRU00043"/>
    </source>
</evidence>
<evidence type="ECO:0000256" key="9">
    <source>
        <dbReference type="ARBA" id="ARBA00023136"/>
    </source>
</evidence>
<dbReference type="InterPro" id="IPR050971">
    <property type="entry name" value="Cadherin-domain_protein"/>
</dbReference>
<reference evidence="15" key="1">
    <citation type="submission" date="2022-03" db="EMBL/GenBank/DDBJ databases">
        <authorList>
            <person name="Martin C."/>
        </authorList>
    </citation>
    <scope>NUCLEOTIDE SEQUENCE</scope>
</reference>
<dbReference type="Gene3D" id="2.60.40.60">
    <property type="entry name" value="Cadherins"/>
    <property type="match status" value="11"/>
</dbReference>
<dbReference type="PANTHER" id="PTHR24025:SF23">
    <property type="entry name" value="NEURAL-CADHERIN"/>
    <property type="match status" value="1"/>
</dbReference>
<dbReference type="CDD" id="cd11304">
    <property type="entry name" value="Cadherin_repeat"/>
    <property type="match status" value="11"/>
</dbReference>
<dbReference type="FunFam" id="2.60.40.60:FF:000104">
    <property type="entry name" value="cadherin-23 isoform X1"/>
    <property type="match status" value="1"/>
</dbReference>
<evidence type="ECO:0000256" key="5">
    <source>
        <dbReference type="ARBA" id="ARBA00022737"/>
    </source>
</evidence>
<accession>A0A8S4NYX6</accession>
<dbReference type="InterPro" id="IPR015919">
    <property type="entry name" value="Cadherin-like_sf"/>
</dbReference>